<keyword evidence="4" id="KW-0472">Membrane</keyword>
<dbReference type="SUPFAM" id="SSF58104">
    <property type="entry name" value="Methyl-accepting chemotaxis protein (MCP) signaling domain"/>
    <property type="match status" value="1"/>
</dbReference>
<protein>
    <submittedName>
        <fullName evidence="6">Methyl-accepting chemotaxis protein</fullName>
    </submittedName>
</protein>
<keyword evidence="4" id="KW-0812">Transmembrane</keyword>
<evidence type="ECO:0000256" key="1">
    <source>
        <dbReference type="ARBA" id="ARBA00023224"/>
    </source>
</evidence>
<evidence type="ECO:0000256" key="3">
    <source>
        <dbReference type="SAM" id="MobiDB-lite"/>
    </source>
</evidence>
<dbReference type="Pfam" id="PF00015">
    <property type="entry name" value="MCPsignal"/>
    <property type="match status" value="1"/>
</dbReference>
<evidence type="ECO:0000313" key="7">
    <source>
        <dbReference type="Proteomes" id="UP001213680"/>
    </source>
</evidence>
<dbReference type="InterPro" id="IPR004089">
    <property type="entry name" value="MCPsignal_dom"/>
</dbReference>
<feature type="domain" description="Methyl-accepting transducer" evidence="5">
    <location>
        <begin position="289"/>
        <end position="515"/>
    </location>
</feature>
<dbReference type="PANTHER" id="PTHR32089:SF112">
    <property type="entry name" value="LYSOZYME-LIKE PROTEIN-RELATED"/>
    <property type="match status" value="1"/>
</dbReference>
<evidence type="ECO:0000256" key="4">
    <source>
        <dbReference type="SAM" id="Phobius"/>
    </source>
</evidence>
<dbReference type="EMBL" id="CP118099">
    <property type="protein sequence ID" value="WDH74879.1"/>
    <property type="molecule type" value="Genomic_DNA"/>
</dbReference>
<dbReference type="Proteomes" id="UP001213680">
    <property type="component" value="Chromosome"/>
</dbReference>
<evidence type="ECO:0000313" key="6">
    <source>
        <dbReference type="EMBL" id="WDH74879.1"/>
    </source>
</evidence>
<sequence length="566" mass="64088">MKWNFKRHLIKKARNETKKNKRLKMAHRLQWTLMPIVLLIFILTFSWFALKSEQLLSAEIEQRLLREVTVMRESIKTSYSAYVANEKQLNRSLKSTYMQQASILSGDEMDAAQFLVNEQSVVQLTGKKGITADSSIEDIFENSKSEVIETERLLIASVPIPELKADYVLVVTKESVLGSMSELRRHIVYILLIAMIGMTFMFTRFIHREVKSLSVLANSLRRAVESRRFDDVMLGAKSKEIHMLETEFNAFIHLWNQSMTMMGKTAIAFNKSLPVFKQELLNSHHQVEQFREVAATVESTSHSYQCVTSGSSSKMREVTQQIEVLEQQITSVDERWNRLKSILHEELETFSAVKEVSAYVERQVESIQQKLMESEVNSSKADEALKSILSVSTATKMLSLNASIEAARAGEHGKGFAVVANEVGNLAKMTNEATLLAVSAIEALNIERTDLLSEVNDFIGDIHLLKDAVDRVEAGIETIDHEIKVQLDEFQEITVHTSSTGERLVQLMESNEKLREISSLLERKLSDLNEGVDRWSNVQRSLQDAGTNLGDQSEALNQTLEELSPT</sequence>
<dbReference type="PANTHER" id="PTHR32089">
    <property type="entry name" value="METHYL-ACCEPTING CHEMOTAXIS PROTEIN MCPB"/>
    <property type="match status" value="1"/>
</dbReference>
<dbReference type="PROSITE" id="PS50111">
    <property type="entry name" value="CHEMOTAXIS_TRANSDUC_2"/>
    <property type="match status" value="1"/>
</dbReference>
<name>A0ABY7WYC8_9BACL</name>
<dbReference type="Gene3D" id="1.10.287.950">
    <property type="entry name" value="Methyl-accepting chemotaxis protein"/>
    <property type="match status" value="1"/>
</dbReference>
<keyword evidence="7" id="KW-1185">Reference proteome</keyword>
<proteinExistence type="predicted"/>
<evidence type="ECO:0000256" key="2">
    <source>
        <dbReference type="PROSITE-ProRule" id="PRU00284"/>
    </source>
</evidence>
<gene>
    <name evidence="6" type="ORF">PTI97_08570</name>
</gene>
<reference evidence="6 7" key="1">
    <citation type="submission" date="2023-02" db="EMBL/GenBank/DDBJ databases">
        <title>A bacterium isolated from plastisphere.</title>
        <authorList>
            <person name="Sun Y."/>
        </authorList>
    </citation>
    <scope>NUCLEOTIDE SEQUENCE [LARGE SCALE GENOMIC DNA]</scope>
    <source>
        <strain evidence="7">a-1</strain>
    </source>
</reference>
<evidence type="ECO:0000259" key="5">
    <source>
        <dbReference type="PROSITE" id="PS50111"/>
    </source>
</evidence>
<keyword evidence="4" id="KW-1133">Transmembrane helix</keyword>
<dbReference type="SMART" id="SM00283">
    <property type="entry name" value="MA"/>
    <property type="match status" value="1"/>
</dbReference>
<feature type="transmembrane region" description="Helical" evidence="4">
    <location>
        <begin position="29"/>
        <end position="50"/>
    </location>
</feature>
<dbReference type="RefSeq" id="WP_274356255.1">
    <property type="nucleotide sequence ID" value="NZ_CP118099.1"/>
</dbReference>
<organism evidence="6 7">
    <name type="scientific">Exiguobacterium marinum</name>
    <dbReference type="NCBI Taxonomy" id="273528"/>
    <lineage>
        <taxon>Bacteria</taxon>
        <taxon>Bacillati</taxon>
        <taxon>Bacillota</taxon>
        <taxon>Bacilli</taxon>
        <taxon>Bacillales</taxon>
        <taxon>Bacillales Family XII. Incertae Sedis</taxon>
        <taxon>Exiguobacterium</taxon>
    </lineage>
</organism>
<accession>A0ABY7WYC8</accession>
<feature type="transmembrane region" description="Helical" evidence="4">
    <location>
        <begin position="187"/>
        <end position="206"/>
    </location>
</feature>
<keyword evidence="1 2" id="KW-0807">Transducer</keyword>
<feature type="region of interest" description="Disordered" evidence="3">
    <location>
        <begin position="546"/>
        <end position="566"/>
    </location>
</feature>